<dbReference type="AlphaFoldDB" id="A0A1R1F4C1"/>
<name>A0A1R1F4C1_9BACL</name>
<dbReference type="Pfam" id="PF12833">
    <property type="entry name" value="HTH_18"/>
    <property type="match status" value="1"/>
</dbReference>
<dbReference type="Gene3D" id="3.40.50.2300">
    <property type="match status" value="1"/>
</dbReference>
<evidence type="ECO:0000256" key="7">
    <source>
        <dbReference type="ARBA" id="ARBA00023163"/>
    </source>
</evidence>
<dbReference type="SMART" id="SM00448">
    <property type="entry name" value="REC"/>
    <property type="match status" value="1"/>
</dbReference>
<keyword evidence="3 8" id="KW-0597">Phosphoprotein</keyword>
<protein>
    <recommendedName>
        <fullName evidence="13">DNA-binding response regulator</fullName>
    </recommendedName>
</protein>
<dbReference type="Gene3D" id="1.10.10.60">
    <property type="entry name" value="Homeodomain-like"/>
    <property type="match status" value="2"/>
</dbReference>
<keyword evidence="4" id="KW-0902">Two-component regulatory system</keyword>
<dbReference type="PROSITE" id="PS50110">
    <property type="entry name" value="RESPONSE_REGULATORY"/>
    <property type="match status" value="1"/>
</dbReference>
<dbReference type="GO" id="GO:0000160">
    <property type="term" value="P:phosphorelay signal transduction system"/>
    <property type="evidence" value="ECO:0007669"/>
    <property type="project" value="UniProtKB-KW"/>
</dbReference>
<dbReference type="InterPro" id="IPR018060">
    <property type="entry name" value="HTH_AraC"/>
</dbReference>
<reference evidence="11 12" key="1">
    <citation type="submission" date="2016-11" db="EMBL/GenBank/DDBJ databases">
        <title>Paenibacillus species isolates.</title>
        <authorList>
            <person name="Beno S.M."/>
        </authorList>
    </citation>
    <scope>NUCLEOTIDE SEQUENCE [LARGE SCALE GENOMIC DNA]</scope>
    <source>
        <strain evidence="11 12">FSL R5-0378</strain>
    </source>
</reference>
<sequence>MYSVLLVDDEAIALEGLKMLSDWEGLGFQICGACDDGEDALSLIMDTLPDLVVTDIRMPGIDGLELIRRVRSIEHYDPIFVVLSGYSDFEYARTALRYGVRFYMLKPVIEPEWDAMIATIVNELDAKSRTREQEEATSKQVLAIALSRMLRGELTEVDGDIAHLMDQMNQLATGWRYIHIEGLTCEGTEICRSFSQSGHALYVDMYCNQAGLIVDTAREPLELAQRVHEELLKHGLDCSVSVGPSVLTLHDLPESYIRAAKASLQHFFRSEEGGVIDGDPDSSLEMSYVLPPSLVLDELLIAVERSQEQKVCDMLHQLFETFKDNKIAPEVAYMASIQIVMKSIELLREFGGTTDLWRDVFHFLKTKPGSVAALKQSLHTFLELCMGTVKHYKEMNSEHPLVQIERYLQENFHQNLTIKKIAERFFINPVYLGQAFIKKNGVGILEYIHDLRIAEAKRRLCDTEETVRVIAEDLGYVHYHHFLREFEKRTSLKPVAYRKWHQPGDRLGISAP</sequence>
<dbReference type="InterPro" id="IPR011006">
    <property type="entry name" value="CheY-like_superfamily"/>
</dbReference>
<feature type="domain" description="Response regulatory" evidence="10">
    <location>
        <begin position="3"/>
        <end position="121"/>
    </location>
</feature>
<comment type="caution">
    <text evidence="11">The sequence shown here is derived from an EMBL/GenBank/DDBJ whole genome shotgun (WGS) entry which is preliminary data.</text>
</comment>
<dbReference type="PANTHER" id="PTHR42713:SF3">
    <property type="entry name" value="TRANSCRIPTIONAL REGULATORY PROTEIN HPTR"/>
    <property type="match status" value="1"/>
</dbReference>
<dbReference type="InterPro" id="IPR001789">
    <property type="entry name" value="Sig_transdc_resp-reg_receiver"/>
</dbReference>
<dbReference type="GO" id="GO:0043565">
    <property type="term" value="F:sequence-specific DNA binding"/>
    <property type="evidence" value="ECO:0007669"/>
    <property type="project" value="InterPro"/>
</dbReference>
<comment type="subcellular location">
    <subcellularLocation>
        <location evidence="1">Cytoplasm</location>
    </subcellularLocation>
</comment>
<dbReference type="InterPro" id="IPR051552">
    <property type="entry name" value="HptR"/>
</dbReference>
<dbReference type="STRING" id="297318.BK138_10920"/>
<evidence type="ECO:0000256" key="6">
    <source>
        <dbReference type="ARBA" id="ARBA00023125"/>
    </source>
</evidence>
<dbReference type="GO" id="GO:0005737">
    <property type="term" value="C:cytoplasm"/>
    <property type="evidence" value="ECO:0007669"/>
    <property type="project" value="UniProtKB-SubCell"/>
</dbReference>
<proteinExistence type="predicted"/>
<evidence type="ECO:0000259" key="9">
    <source>
        <dbReference type="PROSITE" id="PS01124"/>
    </source>
</evidence>
<evidence type="ECO:0000259" key="10">
    <source>
        <dbReference type="PROSITE" id="PS50110"/>
    </source>
</evidence>
<evidence type="ECO:0000313" key="12">
    <source>
        <dbReference type="Proteomes" id="UP000187172"/>
    </source>
</evidence>
<evidence type="ECO:0000256" key="1">
    <source>
        <dbReference type="ARBA" id="ARBA00004496"/>
    </source>
</evidence>
<dbReference type="GO" id="GO:0003700">
    <property type="term" value="F:DNA-binding transcription factor activity"/>
    <property type="evidence" value="ECO:0007669"/>
    <property type="project" value="InterPro"/>
</dbReference>
<keyword evidence="7" id="KW-0804">Transcription</keyword>
<feature type="domain" description="HTH araC/xylS-type" evidence="9">
    <location>
        <begin position="402"/>
        <end position="500"/>
    </location>
</feature>
<dbReference type="InterPro" id="IPR009057">
    <property type="entry name" value="Homeodomain-like_sf"/>
</dbReference>
<dbReference type="PROSITE" id="PS00041">
    <property type="entry name" value="HTH_ARAC_FAMILY_1"/>
    <property type="match status" value="1"/>
</dbReference>
<dbReference type="PANTHER" id="PTHR42713">
    <property type="entry name" value="HISTIDINE KINASE-RELATED"/>
    <property type="match status" value="1"/>
</dbReference>
<evidence type="ECO:0000256" key="2">
    <source>
        <dbReference type="ARBA" id="ARBA00022490"/>
    </source>
</evidence>
<evidence type="ECO:0000256" key="4">
    <source>
        <dbReference type="ARBA" id="ARBA00023012"/>
    </source>
</evidence>
<keyword evidence="12" id="KW-1185">Reference proteome</keyword>
<dbReference type="CDD" id="cd17536">
    <property type="entry name" value="REC_YesN-like"/>
    <property type="match status" value="1"/>
</dbReference>
<dbReference type="SUPFAM" id="SSF52172">
    <property type="entry name" value="CheY-like"/>
    <property type="match status" value="1"/>
</dbReference>
<dbReference type="PROSITE" id="PS01124">
    <property type="entry name" value="HTH_ARAC_FAMILY_2"/>
    <property type="match status" value="1"/>
</dbReference>
<keyword evidence="5" id="KW-0805">Transcription regulation</keyword>
<feature type="modified residue" description="4-aspartylphosphate" evidence="8">
    <location>
        <position position="55"/>
    </location>
</feature>
<accession>A0A1R1F4C1</accession>
<evidence type="ECO:0000256" key="8">
    <source>
        <dbReference type="PROSITE-ProRule" id="PRU00169"/>
    </source>
</evidence>
<dbReference type="RefSeq" id="WP_076169201.1">
    <property type="nucleotide sequence ID" value="NZ_MRTP01000001.1"/>
</dbReference>
<keyword evidence="6" id="KW-0238">DNA-binding</keyword>
<keyword evidence="2" id="KW-0963">Cytoplasm</keyword>
<evidence type="ECO:0000256" key="3">
    <source>
        <dbReference type="ARBA" id="ARBA00022553"/>
    </source>
</evidence>
<dbReference type="Proteomes" id="UP000187172">
    <property type="component" value="Unassembled WGS sequence"/>
</dbReference>
<evidence type="ECO:0008006" key="13">
    <source>
        <dbReference type="Google" id="ProtNLM"/>
    </source>
</evidence>
<gene>
    <name evidence="11" type="ORF">BK138_10920</name>
</gene>
<dbReference type="SUPFAM" id="SSF46689">
    <property type="entry name" value="Homeodomain-like"/>
    <property type="match status" value="1"/>
</dbReference>
<dbReference type="SMART" id="SM00342">
    <property type="entry name" value="HTH_ARAC"/>
    <property type="match status" value="1"/>
</dbReference>
<dbReference type="InterPro" id="IPR018062">
    <property type="entry name" value="HTH_AraC-typ_CS"/>
</dbReference>
<dbReference type="EMBL" id="MRTP01000001">
    <property type="protein sequence ID" value="OMF58953.1"/>
    <property type="molecule type" value="Genomic_DNA"/>
</dbReference>
<evidence type="ECO:0000256" key="5">
    <source>
        <dbReference type="ARBA" id="ARBA00023015"/>
    </source>
</evidence>
<evidence type="ECO:0000313" key="11">
    <source>
        <dbReference type="EMBL" id="OMF58953.1"/>
    </source>
</evidence>
<dbReference type="Pfam" id="PF00072">
    <property type="entry name" value="Response_reg"/>
    <property type="match status" value="1"/>
</dbReference>
<organism evidence="11 12">
    <name type="scientific">Paenibacillus rhizosphaerae</name>
    <dbReference type="NCBI Taxonomy" id="297318"/>
    <lineage>
        <taxon>Bacteria</taxon>
        <taxon>Bacillati</taxon>
        <taxon>Bacillota</taxon>
        <taxon>Bacilli</taxon>
        <taxon>Bacillales</taxon>
        <taxon>Paenibacillaceae</taxon>
        <taxon>Paenibacillus</taxon>
    </lineage>
</organism>